<organism evidence="2">
    <name type="scientific">hydrothermal vent metagenome</name>
    <dbReference type="NCBI Taxonomy" id="652676"/>
    <lineage>
        <taxon>unclassified sequences</taxon>
        <taxon>metagenomes</taxon>
        <taxon>ecological metagenomes</taxon>
    </lineage>
</organism>
<reference evidence="2" key="1">
    <citation type="submission" date="2018-06" db="EMBL/GenBank/DDBJ databases">
        <authorList>
            <person name="Zhirakovskaya E."/>
        </authorList>
    </citation>
    <scope>NUCLEOTIDE SEQUENCE</scope>
</reference>
<proteinExistence type="predicted"/>
<dbReference type="EMBL" id="UOFR01000083">
    <property type="protein sequence ID" value="VAX01233.1"/>
    <property type="molecule type" value="Genomic_DNA"/>
</dbReference>
<feature type="region of interest" description="Disordered" evidence="1">
    <location>
        <begin position="27"/>
        <end position="56"/>
    </location>
</feature>
<sequence length="56" mass="5876">MNNRASYRNYLIALTLMASALLTGCGGGGGGGGGNTPPANNNADWDQMVWDQDDWS</sequence>
<evidence type="ECO:0000256" key="1">
    <source>
        <dbReference type="SAM" id="MobiDB-lite"/>
    </source>
</evidence>
<dbReference type="PROSITE" id="PS51257">
    <property type="entry name" value="PROKAR_LIPOPROTEIN"/>
    <property type="match status" value="1"/>
</dbReference>
<protein>
    <submittedName>
        <fullName evidence="2">Uncharacterized protein</fullName>
    </submittedName>
</protein>
<dbReference type="AlphaFoldDB" id="A0A3B1AMK4"/>
<accession>A0A3B1AMK4</accession>
<name>A0A3B1AMK4_9ZZZZ</name>
<evidence type="ECO:0000313" key="2">
    <source>
        <dbReference type="EMBL" id="VAX01233.1"/>
    </source>
</evidence>
<gene>
    <name evidence="2" type="ORF">MNBD_GAMMA21-1973</name>
</gene>